<dbReference type="CDD" id="cd04301">
    <property type="entry name" value="NAT_SF"/>
    <property type="match status" value="1"/>
</dbReference>
<keyword evidence="3" id="KW-1185">Reference proteome</keyword>
<dbReference type="PROSITE" id="PS51186">
    <property type="entry name" value="GNAT"/>
    <property type="match status" value="1"/>
</dbReference>
<comment type="caution">
    <text evidence="2">The sequence shown here is derived from an EMBL/GenBank/DDBJ whole genome shotgun (WGS) entry which is preliminary data.</text>
</comment>
<feature type="domain" description="N-acetyltransferase" evidence="1">
    <location>
        <begin position="4"/>
        <end position="157"/>
    </location>
</feature>
<dbReference type="AlphaFoldDB" id="A0A161X7M3"/>
<protein>
    <submittedName>
        <fullName evidence="2">Putative N-acetyltransferase YafP</fullName>
        <ecNumber evidence="2">2.3.1.-</ecNumber>
    </submittedName>
</protein>
<dbReference type="InterPro" id="IPR000182">
    <property type="entry name" value="GNAT_dom"/>
</dbReference>
<dbReference type="PATRIC" id="fig|989403.3.peg.4984"/>
<accession>A0A161X7M3</accession>
<keyword evidence="2" id="KW-0012">Acyltransferase</keyword>
<gene>
    <name evidence="2" type="primary">yafP</name>
    <name evidence="2" type="ORF">PsAD2_04554</name>
</gene>
<reference evidence="2 3" key="1">
    <citation type="journal article" date="2016" name="Front. Microbiol.">
        <title>Comparative Genomic Analysis Reveals a Diverse Repertoire of Genes Involved in Prokaryote-Eukaryote Interactions within the Pseudovibrio Genus.</title>
        <authorList>
            <person name="Romano S."/>
            <person name="Fernandez-Guerra A."/>
            <person name="Reen F.J."/>
            <person name="Glockner F.O."/>
            <person name="Crowley S.P."/>
            <person name="O'Sullivan O."/>
            <person name="Cotter P.D."/>
            <person name="Adams C."/>
            <person name="Dobson A.D."/>
            <person name="O'Gara F."/>
        </authorList>
    </citation>
    <scope>NUCLEOTIDE SEQUENCE [LARGE SCALE GENOMIC DNA]</scope>
    <source>
        <strain evidence="2 3">Ad2</strain>
    </source>
</reference>
<dbReference type="PANTHER" id="PTHR43451:SF1">
    <property type="entry name" value="ACETYLTRANSFERASE"/>
    <property type="match status" value="1"/>
</dbReference>
<dbReference type="OrthoDB" id="9789081at2"/>
<dbReference type="GO" id="GO:0016747">
    <property type="term" value="F:acyltransferase activity, transferring groups other than amino-acyl groups"/>
    <property type="evidence" value="ECO:0007669"/>
    <property type="project" value="InterPro"/>
</dbReference>
<dbReference type="Pfam" id="PF13673">
    <property type="entry name" value="Acetyltransf_10"/>
    <property type="match status" value="1"/>
</dbReference>
<dbReference type="Proteomes" id="UP000076577">
    <property type="component" value="Unassembled WGS sequence"/>
</dbReference>
<evidence type="ECO:0000259" key="1">
    <source>
        <dbReference type="PROSITE" id="PS51186"/>
    </source>
</evidence>
<dbReference type="EC" id="2.3.1.-" evidence="2"/>
<keyword evidence="2" id="KW-0808">Transferase</keyword>
<name>A0A161X7M3_9HYPH</name>
<dbReference type="SUPFAM" id="SSF55729">
    <property type="entry name" value="Acyl-CoA N-acyltransferases (Nat)"/>
    <property type="match status" value="1"/>
</dbReference>
<dbReference type="RefSeq" id="WP_068010995.1">
    <property type="nucleotide sequence ID" value="NZ_FOFM01000015.1"/>
</dbReference>
<dbReference type="PANTHER" id="PTHR43451">
    <property type="entry name" value="ACETYLTRANSFERASE (GNAT) FAMILY PROTEIN"/>
    <property type="match status" value="1"/>
</dbReference>
<evidence type="ECO:0000313" key="2">
    <source>
        <dbReference type="EMBL" id="KZL05003.1"/>
    </source>
</evidence>
<dbReference type="InterPro" id="IPR016181">
    <property type="entry name" value="Acyl_CoA_acyltransferase"/>
</dbReference>
<sequence>MATVSIRPLSAEDGETAAHIFFDAVHQGAAEFYSIEQRIAWAGSAPNPSGWQIRLCGVSGFAADIDGEMVGFMTLDSDGYIDLAFVRTDASGKGIGQRLYKMIEAQAIQNKTPKLTTHASKKAKPFFERMGWCVDQEQVVTRKGVSLTNFKMFKLLDPNS</sequence>
<proteinExistence type="predicted"/>
<organism evidence="2 3">
    <name type="scientific">Pseudovibrio axinellae</name>
    <dbReference type="NCBI Taxonomy" id="989403"/>
    <lineage>
        <taxon>Bacteria</taxon>
        <taxon>Pseudomonadati</taxon>
        <taxon>Pseudomonadota</taxon>
        <taxon>Alphaproteobacteria</taxon>
        <taxon>Hyphomicrobiales</taxon>
        <taxon>Stappiaceae</taxon>
        <taxon>Pseudovibrio</taxon>
    </lineage>
</organism>
<dbReference type="EMBL" id="LMCB01000160">
    <property type="protein sequence ID" value="KZL05003.1"/>
    <property type="molecule type" value="Genomic_DNA"/>
</dbReference>
<dbReference type="Gene3D" id="3.40.630.30">
    <property type="match status" value="1"/>
</dbReference>
<evidence type="ECO:0000313" key="3">
    <source>
        <dbReference type="Proteomes" id="UP000076577"/>
    </source>
</evidence>
<dbReference type="InterPro" id="IPR052564">
    <property type="entry name" value="N-acetyltrans/Recomb-assoc"/>
</dbReference>